<dbReference type="PANTHER" id="PTHR43747">
    <property type="entry name" value="FAD-BINDING PROTEIN"/>
    <property type="match status" value="1"/>
</dbReference>
<evidence type="ECO:0000313" key="5">
    <source>
        <dbReference type="EMBL" id="RCJ30598.1"/>
    </source>
</evidence>
<dbReference type="InterPro" id="IPR006905">
    <property type="entry name" value="Flavin_halogenase"/>
</dbReference>
<dbReference type="AlphaFoldDB" id="A0A367R2A1"/>
<evidence type="ECO:0000256" key="2">
    <source>
        <dbReference type="ARBA" id="ARBA00023033"/>
    </source>
</evidence>
<dbReference type="EMBL" id="LXQD01000258">
    <property type="protein sequence ID" value="RCJ30598.1"/>
    <property type="molecule type" value="Genomic_DNA"/>
</dbReference>
<dbReference type="SUPFAM" id="SSF51905">
    <property type="entry name" value="FAD/NAD(P)-binding domain"/>
    <property type="match status" value="1"/>
</dbReference>
<keyword evidence="4" id="KW-0812">Transmembrane</keyword>
<proteinExistence type="inferred from homology"/>
<protein>
    <submittedName>
        <fullName evidence="5">Tryptophan halogenase</fullName>
    </submittedName>
</protein>
<keyword evidence="1" id="KW-0560">Oxidoreductase</keyword>
<accession>A0A367R2A1</accession>
<dbReference type="GO" id="GO:0004497">
    <property type="term" value="F:monooxygenase activity"/>
    <property type="evidence" value="ECO:0007669"/>
    <property type="project" value="UniProtKB-KW"/>
</dbReference>
<evidence type="ECO:0000256" key="4">
    <source>
        <dbReference type="SAM" id="Phobius"/>
    </source>
</evidence>
<dbReference type="PANTHER" id="PTHR43747:SF5">
    <property type="entry name" value="FAD-BINDING DOMAIN-CONTAINING PROTEIN"/>
    <property type="match status" value="1"/>
</dbReference>
<keyword evidence="4" id="KW-0472">Membrane</keyword>
<evidence type="ECO:0000313" key="6">
    <source>
        <dbReference type="Proteomes" id="UP000252107"/>
    </source>
</evidence>
<keyword evidence="2" id="KW-0503">Monooxygenase</keyword>
<comment type="caution">
    <text evidence="5">The sequence shown here is derived from an EMBL/GenBank/DDBJ whole genome shotgun (WGS) entry which is preliminary data.</text>
</comment>
<dbReference type="Gene3D" id="3.50.50.60">
    <property type="entry name" value="FAD/NAD(P)-binding domain"/>
    <property type="match status" value="1"/>
</dbReference>
<gene>
    <name evidence="5" type="ORF">A6770_21155</name>
</gene>
<organism evidence="5 6">
    <name type="scientific">Nostoc minutum NIES-26</name>
    <dbReference type="NCBI Taxonomy" id="1844469"/>
    <lineage>
        <taxon>Bacteria</taxon>
        <taxon>Bacillati</taxon>
        <taxon>Cyanobacteriota</taxon>
        <taxon>Cyanophyceae</taxon>
        <taxon>Nostocales</taxon>
        <taxon>Nostocaceae</taxon>
        <taxon>Nostoc</taxon>
    </lineage>
</organism>
<feature type="transmembrane region" description="Helical" evidence="4">
    <location>
        <begin position="406"/>
        <end position="422"/>
    </location>
</feature>
<feature type="transmembrane region" description="Helical" evidence="4">
    <location>
        <begin position="519"/>
        <end position="546"/>
    </location>
</feature>
<sequence length="591" mass="68325">MNSTQELVYDVVIMGAGFAGNCQARHLLLKVPNIKIAIVDPRPPERTTKDLKVGESTVEIAATFLSKELGLYEYLIENQAPKHGLSFHWPKDPNQTNSTDDYYNIWTNGLPPTESFQLNRAKFEQDLLQMNRNMGATFYNGRVVDLDLTSKDELHTVEVKLEDGKINLKAKHVVDAAGRRFLIGKKIDNVILDPEELYGINTGSSWVHVKGIDRSIIDNGYHPDTSIASHYYTTNHWFGHGHWIWMIPLGKSGKELSIGVVYHQNVIPTKDINTFEKFKAFLKENHTLLYHLIESGEFIDFNNLPRLAHKSRKMISEDNWYVLGDAAHMFDPFYSPGLSLTALDIESVTECIRAKLAQEADAEKKQAFYNRFLVTNSNSYNYIYQRHEKHLGNACAMSWRTYLEDMLWFGVLLPMYIGKWFLDFEFISQYESIANFLFFKKNSLFAGFYKILDEVVDRQLNIGLMDFTRNDQLFFKYGPLQFFDDYLKKTKFEPLRCNVFAGIKGTFLFFILASAKLRFAAFGILGVLSPRNIFFTIQLLALYLYVSIGERIYLFKMRNVPANTAVDSMRKEFKNYQHQPQLRSWKEAIKA</sequence>
<dbReference type="Proteomes" id="UP000252107">
    <property type="component" value="Unassembled WGS sequence"/>
</dbReference>
<dbReference type="Pfam" id="PF04820">
    <property type="entry name" value="Trp_halogenase"/>
    <property type="match status" value="1"/>
</dbReference>
<comment type="similarity">
    <text evidence="3">Belongs to the flavin-dependent halogenase family. Bacterial tryptophan halogenase subfamily.</text>
</comment>
<evidence type="ECO:0000256" key="3">
    <source>
        <dbReference type="ARBA" id="ARBA00038396"/>
    </source>
</evidence>
<reference evidence="5" key="1">
    <citation type="submission" date="2016-04" db="EMBL/GenBank/DDBJ databases">
        <authorList>
            <person name="Tabuchi Yagui T.R."/>
        </authorList>
    </citation>
    <scope>NUCLEOTIDE SEQUENCE [LARGE SCALE GENOMIC DNA]</scope>
    <source>
        <strain evidence="5">NIES-26</strain>
    </source>
</reference>
<evidence type="ECO:0000256" key="1">
    <source>
        <dbReference type="ARBA" id="ARBA00023002"/>
    </source>
</evidence>
<dbReference type="InterPro" id="IPR050816">
    <property type="entry name" value="Flavin-dep_Halogenase_NPB"/>
</dbReference>
<keyword evidence="4" id="KW-1133">Transmembrane helix</keyword>
<keyword evidence="6" id="KW-1185">Reference proteome</keyword>
<dbReference type="InterPro" id="IPR036188">
    <property type="entry name" value="FAD/NAD-bd_sf"/>
</dbReference>
<name>A0A367R2A1_9NOSO</name>